<keyword evidence="1" id="KW-0233">DNA recombination</keyword>
<dbReference type="GO" id="GO:0003677">
    <property type="term" value="F:DNA binding"/>
    <property type="evidence" value="ECO:0007669"/>
    <property type="project" value="InterPro"/>
</dbReference>
<dbReference type="GO" id="GO:0006310">
    <property type="term" value="P:DNA recombination"/>
    <property type="evidence" value="ECO:0007669"/>
    <property type="project" value="UniProtKB-KW"/>
</dbReference>
<reference evidence="4" key="1">
    <citation type="submission" date="2020-10" db="EMBL/GenBank/DDBJ databases">
        <title>Dehalococcoides mccartyi of a TCE/Cr reducing biochatode.</title>
        <authorList>
            <person name="Matturro B."/>
        </authorList>
    </citation>
    <scope>NUCLEOTIDE SEQUENCE</scope>
    <source>
        <strain evidence="4">Bin4</strain>
    </source>
</reference>
<feature type="domain" description="Tyr recombinase" evidence="3">
    <location>
        <begin position="126"/>
        <end position="349"/>
    </location>
</feature>
<dbReference type="EMBL" id="JADIIN010000034">
    <property type="protein sequence ID" value="MBF4468616.1"/>
    <property type="molecule type" value="Genomic_DNA"/>
</dbReference>
<evidence type="ECO:0000259" key="3">
    <source>
        <dbReference type="PROSITE" id="PS51898"/>
    </source>
</evidence>
<dbReference type="InterPro" id="IPR011010">
    <property type="entry name" value="DNA_brk_join_enz"/>
</dbReference>
<dbReference type="InterPro" id="IPR002104">
    <property type="entry name" value="Integrase_catalytic"/>
</dbReference>
<keyword evidence="2" id="KW-0175">Coiled coil</keyword>
<sequence length="399" mass="46354">MKFSETDIKLMQLIQRRNLGKASIRKYNIVFREIYELIGKTPSELIAEAKKEEQPFNNEEGNLQVLDLSERKVNTYQLLYNNFLERKGNSEGVKKHKIVYFRALFKEYGIEMPRMIKYNTSIRRTRIKDILLWDDVRKSLDFCKCNRDKALVSLMATSGMRGGDIVSLTIQDFLEATSIYNHGMDLDELLSKNPYEIIPCYDFFPEKTQKEGNLCITFNTGESSYFIFEHIKERIKEGYSAELESALFRNTGTSDFLSADWLRRILKSLNTSLNSGKDKNGLYGKFRGHNLRKLFSTTCRRNITNVVVKSDKFSELDVVSIFTGHVPPNMSNSEVYDAVDSEDSFDNYLRKNYEALIPYLTIDKKRNSIKEDNKCLEDEIINIKKSVDVLLNNRNQIVP</sequence>
<dbReference type="PROSITE" id="PS51898">
    <property type="entry name" value="TYR_RECOMBINASE"/>
    <property type="match status" value="1"/>
</dbReference>
<evidence type="ECO:0000256" key="2">
    <source>
        <dbReference type="SAM" id="Coils"/>
    </source>
</evidence>
<dbReference type="GO" id="GO:0015074">
    <property type="term" value="P:DNA integration"/>
    <property type="evidence" value="ECO:0007669"/>
    <property type="project" value="InterPro"/>
</dbReference>
<gene>
    <name evidence="4" type="ORF">ISP01_04360</name>
</gene>
<dbReference type="InterPro" id="IPR013762">
    <property type="entry name" value="Integrase-like_cat_sf"/>
</dbReference>
<protein>
    <recommendedName>
        <fullName evidence="3">Tyr recombinase domain-containing protein</fullName>
    </recommendedName>
</protein>
<evidence type="ECO:0000313" key="4">
    <source>
        <dbReference type="EMBL" id="MBF4468616.1"/>
    </source>
</evidence>
<feature type="coiled-coil region" evidence="2">
    <location>
        <begin position="366"/>
        <end position="393"/>
    </location>
</feature>
<dbReference type="Gene3D" id="1.10.443.10">
    <property type="entry name" value="Intergrase catalytic core"/>
    <property type="match status" value="1"/>
</dbReference>
<proteinExistence type="predicted"/>
<dbReference type="Proteomes" id="UP000658733">
    <property type="component" value="Unassembled WGS sequence"/>
</dbReference>
<evidence type="ECO:0000256" key="1">
    <source>
        <dbReference type="ARBA" id="ARBA00023172"/>
    </source>
</evidence>
<name>A0A843AHJ8_METAZ</name>
<evidence type="ECO:0000313" key="5">
    <source>
        <dbReference type="Proteomes" id="UP000658733"/>
    </source>
</evidence>
<dbReference type="AlphaFoldDB" id="A0A843AHJ8"/>
<comment type="caution">
    <text evidence="4">The sequence shown here is derived from an EMBL/GenBank/DDBJ whole genome shotgun (WGS) entry which is preliminary data.</text>
</comment>
<dbReference type="RefSeq" id="WP_278522541.1">
    <property type="nucleotide sequence ID" value="NZ_JADIIN010000034.1"/>
</dbReference>
<accession>A0A843AHJ8</accession>
<organism evidence="4 5">
    <name type="scientific">Methanobrevibacter arboriphilus</name>
    <dbReference type="NCBI Taxonomy" id="39441"/>
    <lineage>
        <taxon>Archaea</taxon>
        <taxon>Methanobacteriati</taxon>
        <taxon>Methanobacteriota</taxon>
        <taxon>Methanomada group</taxon>
        <taxon>Methanobacteria</taxon>
        <taxon>Methanobacteriales</taxon>
        <taxon>Methanobacteriaceae</taxon>
        <taxon>Methanobrevibacter</taxon>
    </lineage>
</organism>
<dbReference type="SUPFAM" id="SSF56349">
    <property type="entry name" value="DNA breaking-rejoining enzymes"/>
    <property type="match status" value="1"/>
</dbReference>